<dbReference type="KEGG" id="ful:C4N20_15800"/>
<dbReference type="AlphaFoldDB" id="A0AAX2JAR1"/>
<dbReference type="Proteomes" id="UP000249008">
    <property type="component" value="Chromosome 1"/>
</dbReference>
<sequence>MENLTLTQIIKIECIKQNKKVEDLCTQIGLSRQLMWHHVRRKNNEIINKIETALSLPKGTLLNLS</sequence>
<name>A0AAX2JAR1_9FUSO</name>
<protein>
    <recommendedName>
        <fullName evidence="3">Transcriptional regulator</fullName>
    </recommendedName>
</protein>
<accession>A0AAX2JAR1</accession>
<proteinExistence type="predicted"/>
<evidence type="ECO:0000313" key="1">
    <source>
        <dbReference type="EMBL" id="SQJ03978.1"/>
    </source>
</evidence>
<organism evidence="1 2">
    <name type="scientific">Fusobacterium ulcerans</name>
    <dbReference type="NCBI Taxonomy" id="861"/>
    <lineage>
        <taxon>Bacteria</taxon>
        <taxon>Fusobacteriati</taxon>
        <taxon>Fusobacteriota</taxon>
        <taxon>Fusobacteriia</taxon>
        <taxon>Fusobacteriales</taxon>
        <taxon>Fusobacteriaceae</taxon>
        <taxon>Fusobacterium</taxon>
    </lineage>
</organism>
<evidence type="ECO:0000313" key="2">
    <source>
        <dbReference type="Proteomes" id="UP000249008"/>
    </source>
</evidence>
<dbReference type="RefSeq" id="WP_005980082.1">
    <property type="nucleotide sequence ID" value="NZ_CABKNW010000004.1"/>
</dbReference>
<dbReference type="EMBL" id="LS483487">
    <property type="protein sequence ID" value="SQJ03978.1"/>
    <property type="molecule type" value="Genomic_DNA"/>
</dbReference>
<gene>
    <name evidence="1" type="ORF">NCTC12112_01741</name>
</gene>
<dbReference type="GeneID" id="78456292"/>
<reference evidence="1 2" key="1">
    <citation type="submission" date="2018-06" db="EMBL/GenBank/DDBJ databases">
        <authorList>
            <consortium name="Pathogen Informatics"/>
            <person name="Doyle S."/>
        </authorList>
    </citation>
    <scope>NUCLEOTIDE SEQUENCE [LARGE SCALE GENOMIC DNA]</scope>
    <source>
        <strain evidence="1 2">NCTC12112</strain>
    </source>
</reference>
<evidence type="ECO:0008006" key="3">
    <source>
        <dbReference type="Google" id="ProtNLM"/>
    </source>
</evidence>